<dbReference type="EMBL" id="CMVM020000077">
    <property type="status" value="NOT_ANNOTATED_CDS"/>
    <property type="molecule type" value="Genomic_DNA"/>
</dbReference>
<reference evidence="4" key="1">
    <citation type="submission" date="2013-10" db="EMBL/GenBank/DDBJ databases">
        <title>Genome sequencing of Onchocerca volvulus.</title>
        <authorList>
            <person name="Cotton J."/>
            <person name="Tsai J."/>
            <person name="Stanley E."/>
            <person name="Tracey A."/>
            <person name="Holroyd N."/>
            <person name="Lustigman S."/>
            <person name="Berriman M."/>
        </authorList>
    </citation>
    <scope>NUCLEOTIDE SEQUENCE</scope>
</reference>
<evidence type="ECO:0000259" key="2">
    <source>
        <dbReference type="PROSITE" id="PS50060"/>
    </source>
</evidence>
<dbReference type="SUPFAM" id="SSF49899">
    <property type="entry name" value="Concanavalin A-like lectins/glucanases"/>
    <property type="match status" value="1"/>
</dbReference>
<dbReference type="SMART" id="SM00137">
    <property type="entry name" value="MAM"/>
    <property type="match status" value="1"/>
</dbReference>
<dbReference type="PROSITE" id="PS50060">
    <property type="entry name" value="MAM_2"/>
    <property type="match status" value="1"/>
</dbReference>
<organism evidence="3 4">
    <name type="scientific">Onchocerca volvulus</name>
    <dbReference type="NCBI Taxonomy" id="6282"/>
    <lineage>
        <taxon>Eukaryota</taxon>
        <taxon>Metazoa</taxon>
        <taxon>Ecdysozoa</taxon>
        <taxon>Nematoda</taxon>
        <taxon>Chromadorea</taxon>
        <taxon>Rhabditida</taxon>
        <taxon>Spirurina</taxon>
        <taxon>Spiruromorpha</taxon>
        <taxon>Filarioidea</taxon>
        <taxon>Onchocercidae</taxon>
        <taxon>Onchocerca</taxon>
    </lineage>
</organism>
<accession>A0A8R1TRV5</accession>
<dbReference type="InterPro" id="IPR000998">
    <property type="entry name" value="MAM_dom"/>
</dbReference>
<feature type="domain" description="MAM" evidence="2">
    <location>
        <begin position="72"/>
        <end position="238"/>
    </location>
</feature>
<sequence length="443" mass="50060">MSRRMSFIIILLASAYPAYGCTPFDYDTIAQNVALRSRHAFGENTLKSQPISISNEMENRPIDGASDLFCYDFDSSCRWHNLDNLLINDDLNWFRGDGLLDRNRLQVSTGTYVTPDGTYGIVATDKIKAPNSKATLVSDVITCQLGPGELRFMYWISPEVRLTVCLKRTSQPYPNFDFCTNPIWGGSPGPAQISIPDPGNQPFQILIQADNFIFHSANLEGGFAIIDNLEYYGDLCSDATFFPTNQDLIISQVMHDESESTGSPAMETTLTVYKSVCNVLQCTFNDDDDQCGIDISNSVWFVARANVDRIQIDSNISNSFYSPASSFIYIAGPVNKARLYTASFQSINDFNFAFAYHKTSKNPKLRVIVKMREKPAEKTIFTAPIQKKQTKRWYRELISLQAGNYEYIAMEIQNLDNEEYIGIGDFLVLDSQRRPMCSQQRNF</sequence>
<evidence type="ECO:0000313" key="3">
    <source>
        <dbReference type="EnsemblMetazoa" id="OVOC3100.1"/>
    </source>
</evidence>
<dbReference type="InterPro" id="IPR013320">
    <property type="entry name" value="ConA-like_dom_sf"/>
</dbReference>
<evidence type="ECO:0000313" key="4">
    <source>
        <dbReference type="Proteomes" id="UP000024404"/>
    </source>
</evidence>
<keyword evidence="4" id="KW-1185">Reference proteome</keyword>
<keyword evidence="1" id="KW-0732">Signal</keyword>
<feature type="signal peptide" evidence="1">
    <location>
        <begin position="1"/>
        <end position="20"/>
    </location>
</feature>
<dbReference type="OMA" id="ELRFMYW"/>
<dbReference type="EnsemblMetazoa" id="OVOC3100.1">
    <property type="protein sequence ID" value="OVOC3100.1"/>
    <property type="gene ID" value="WBGene00239909"/>
</dbReference>
<protein>
    <submittedName>
        <fullName evidence="3">MAM domain-containing protein</fullName>
    </submittedName>
</protein>
<dbReference type="Gene3D" id="2.60.120.200">
    <property type="match status" value="2"/>
</dbReference>
<dbReference type="AlphaFoldDB" id="A0A8R1TRV5"/>
<proteinExistence type="predicted"/>
<dbReference type="GO" id="GO:0016020">
    <property type="term" value="C:membrane"/>
    <property type="evidence" value="ECO:0007669"/>
    <property type="project" value="InterPro"/>
</dbReference>
<reference evidence="3" key="2">
    <citation type="submission" date="2022-06" db="UniProtKB">
        <authorList>
            <consortium name="EnsemblMetazoa"/>
        </authorList>
    </citation>
    <scope>IDENTIFICATION</scope>
</reference>
<evidence type="ECO:0000256" key="1">
    <source>
        <dbReference type="SAM" id="SignalP"/>
    </source>
</evidence>
<dbReference type="Proteomes" id="UP000024404">
    <property type="component" value="Unassembled WGS sequence"/>
</dbReference>
<feature type="chain" id="PRO_5035816744" evidence="1">
    <location>
        <begin position="21"/>
        <end position="443"/>
    </location>
</feature>
<name>A0A8R1TRV5_ONCVO</name>